<accession>A0A0F9BH21</accession>
<organism evidence="2">
    <name type="scientific">marine sediment metagenome</name>
    <dbReference type="NCBI Taxonomy" id="412755"/>
    <lineage>
        <taxon>unclassified sequences</taxon>
        <taxon>metagenomes</taxon>
        <taxon>ecological metagenomes</taxon>
    </lineage>
</organism>
<gene>
    <name evidence="2" type="ORF">LCGC14_2728680</name>
</gene>
<dbReference type="AlphaFoldDB" id="A0A0F9BH21"/>
<evidence type="ECO:0000313" key="2">
    <source>
        <dbReference type="EMBL" id="KKK89879.1"/>
    </source>
</evidence>
<dbReference type="InterPro" id="IPR016181">
    <property type="entry name" value="Acyl_CoA_acyltransferase"/>
</dbReference>
<dbReference type="PANTHER" id="PTHR43233">
    <property type="entry name" value="FAMILY N-ACETYLTRANSFERASE, PUTATIVE (AFU_ORTHOLOGUE AFUA_6G03350)-RELATED"/>
    <property type="match status" value="1"/>
</dbReference>
<evidence type="ECO:0000259" key="1">
    <source>
        <dbReference type="PROSITE" id="PS51186"/>
    </source>
</evidence>
<dbReference type="EMBL" id="LAZR01049337">
    <property type="protein sequence ID" value="KKK89879.1"/>
    <property type="molecule type" value="Genomic_DNA"/>
</dbReference>
<comment type="caution">
    <text evidence="2">The sequence shown here is derived from an EMBL/GenBank/DDBJ whole genome shotgun (WGS) entry which is preliminary data.</text>
</comment>
<dbReference type="PANTHER" id="PTHR43233:SF1">
    <property type="entry name" value="FAMILY N-ACETYLTRANSFERASE, PUTATIVE (AFU_ORTHOLOGUE AFUA_6G03350)-RELATED"/>
    <property type="match status" value="1"/>
</dbReference>
<protein>
    <recommendedName>
        <fullName evidence="1">N-acetyltransferase domain-containing protein</fullName>
    </recommendedName>
</protein>
<dbReference type="GO" id="GO:0016747">
    <property type="term" value="F:acyltransferase activity, transferring groups other than amino-acyl groups"/>
    <property type="evidence" value="ECO:0007669"/>
    <property type="project" value="InterPro"/>
</dbReference>
<dbReference type="SUPFAM" id="SSF55729">
    <property type="entry name" value="Acyl-CoA N-acyltransferases (Nat)"/>
    <property type="match status" value="1"/>
</dbReference>
<name>A0A0F9BH21_9ZZZZ</name>
<feature type="domain" description="N-acetyltransferase" evidence="1">
    <location>
        <begin position="8"/>
        <end position="140"/>
    </location>
</feature>
<dbReference type="Gene3D" id="3.40.630.30">
    <property type="match status" value="1"/>
</dbReference>
<dbReference type="PROSITE" id="PS51186">
    <property type="entry name" value="GNAT"/>
    <property type="match status" value="1"/>
</dbReference>
<reference evidence="2" key="1">
    <citation type="journal article" date="2015" name="Nature">
        <title>Complex archaea that bridge the gap between prokaryotes and eukaryotes.</title>
        <authorList>
            <person name="Spang A."/>
            <person name="Saw J.H."/>
            <person name="Jorgensen S.L."/>
            <person name="Zaremba-Niedzwiedzka K."/>
            <person name="Martijn J."/>
            <person name="Lind A.E."/>
            <person name="van Eijk R."/>
            <person name="Schleper C."/>
            <person name="Guy L."/>
            <person name="Ettema T.J."/>
        </authorList>
    </citation>
    <scope>NUCLEOTIDE SEQUENCE</scope>
</reference>
<dbReference type="Pfam" id="PF13673">
    <property type="entry name" value="Acetyltransf_10"/>
    <property type="match status" value="1"/>
</dbReference>
<proteinExistence type="predicted"/>
<dbReference type="InterPro" id="IPR053144">
    <property type="entry name" value="Acetyltransferase_Butenolide"/>
</dbReference>
<sequence length="151" mass="16848">MTVNTSDYSISTDKSKLNFNVIYNFIANSYWAKGIPKSVMQSAIDNSMCFGVYSAHNEQVGFARVVTDKATFAYLADVFIAPHLQGNGLSKLLIKTIVEHPELQGLRRFLLATSDAHGLYAQYGFKPIDNPALLMQISPENVYGKNNRDTY</sequence>
<dbReference type="InterPro" id="IPR000182">
    <property type="entry name" value="GNAT_dom"/>
</dbReference>